<reference evidence="2" key="1">
    <citation type="journal article" date="2023" name="Nat. Plants">
        <title>Single-cell RNA sequencing provides a high-resolution roadmap for understanding the multicellular compartmentation of specialized metabolism.</title>
        <authorList>
            <person name="Sun S."/>
            <person name="Shen X."/>
            <person name="Li Y."/>
            <person name="Li Y."/>
            <person name="Wang S."/>
            <person name="Li R."/>
            <person name="Zhang H."/>
            <person name="Shen G."/>
            <person name="Guo B."/>
            <person name="Wei J."/>
            <person name="Xu J."/>
            <person name="St-Pierre B."/>
            <person name="Chen S."/>
            <person name="Sun C."/>
        </authorList>
    </citation>
    <scope>NUCLEOTIDE SEQUENCE [LARGE SCALE GENOMIC DNA]</scope>
</reference>
<dbReference type="EMBL" id="CM044708">
    <property type="protein sequence ID" value="KAI5648031.1"/>
    <property type="molecule type" value="Genomic_DNA"/>
</dbReference>
<proteinExistence type="predicted"/>
<dbReference type="Proteomes" id="UP001060085">
    <property type="component" value="Linkage Group LG08"/>
</dbReference>
<protein>
    <submittedName>
        <fullName evidence="1">Uncharacterized protein</fullName>
    </submittedName>
</protein>
<comment type="caution">
    <text evidence="1">The sequence shown here is derived from an EMBL/GenBank/DDBJ whole genome shotgun (WGS) entry which is preliminary data.</text>
</comment>
<keyword evidence="2" id="KW-1185">Reference proteome</keyword>
<gene>
    <name evidence="1" type="ORF">M9H77_34036</name>
</gene>
<evidence type="ECO:0000313" key="2">
    <source>
        <dbReference type="Proteomes" id="UP001060085"/>
    </source>
</evidence>
<name>A0ACB9ZL81_CATRO</name>
<sequence>MLEEIDSYREMIIYAVGPNFISYEETNHEEPLNPVAKMFFDMRKVVETLLVEVDDRHSMFSACEELLYIRSENQWTQKSYDDEELDIAIETYFEKVQNDETEIEWDSNEEIHEDSDAESDNDMDEDSYT</sequence>
<evidence type="ECO:0000313" key="1">
    <source>
        <dbReference type="EMBL" id="KAI5648031.1"/>
    </source>
</evidence>
<organism evidence="1 2">
    <name type="scientific">Catharanthus roseus</name>
    <name type="common">Madagascar periwinkle</name>
    <name type="synonym">Vinca rosea</name>
    <dbReference type="NCBI Taxonomy" id="4058"/>
    <lineage>
        <taxon>Eukaryota</taxon>
        <taxon>Viridiplantae</taxon>
        <taxon>Streptophyta</taxon>
        <taxon>Embryophyta</taxon>
        <taxon>Tracheophyta</taxon>
        <taxon>Spermatophyta</taxon>
        <taxon>Magnoliopsida</taxon>
        <taxon>eudicotyledons</taxon>
        <taxon>Gunneridae</taxon>
        <taxon>Pentapetalae</taxon>
        <taxon>asterids</taxon>
        <taxon>lamiids</taxon>
        <taxon>Gentianales</taxon>
        <taxon>Apocynaceae</taxon>
        <taxon>Rauvolfioideae</taxon>
        <taxon>Vinceae</taxon>
        <taxon>Catharanthinae</taxon>
        <taxon>Catharanthus</taxon>
    </lineage>
</organism>
<accession>A0ACB9ZL81</accession>